<evidence type="ECO:0000256" key="4">
    <source>
        <dbReference type="ARBA" id="ARBA00069124"/>
    </source>
</evidence>
<evidence type="ECO:0000313" key="9">
    <source>
        <dbReference type="EMBL" id="KAA9130949.1"/>
    </source>
</evidence>
<dbReference type="Gene3D" id="3.60.20.30">
    <property type="entry name" value="(Glycosyl)asparaginase"/>
    <property type="match status" value="1"/>
</dbReference>
<comment type="caution">
    <text evidence="9">The sequence shown here is derived from an EMBL/GenBank/DDBJ whole genome shotgun (WGS) entry which is preliminary data.</text>
</comment>
<evidence type="ECO:0000256" key="1">
    <source>
        <dbReference type="ARBA" id="ARBA00022670"/>
    </source>
</evidence>
<keyword evidence="2" id="KW-0378">Hydrolase</keyword>
<keyword evidence="1" id="KW-0645">Protease</keyword>
<dbReference type="AlphaFoldDB" id="A0A5N0TC94"/>
<gene>
    <name evidence="9" type="ORF">F3N42_11385</name>
</gene>
<evidence type="ECO:0000256" key="2">
    <source>
        <dbReference type="ARBA" id="ARBA00022801"/>
    </source>
</evidence>
<keyword evidence="8" id="KW-0732">Signal</keyword>
<dbReference type="CDD" id="cd04701">
    <property type="entry name" value="Asparaginase_2"/>
    <property type="match status" value="1"/>
</dbReference>
<dbReference type="PANTHER" id="PTHR10188:SF6">
    <property type="entry name" value="N(4)-(BETA-N-ACETYLGLUCOSAMINYL)-L-ASPARAGINASE"/>
    <property type="match status" value="1"/>
</dbReference>
<evidence type="ECO:0000256" key="5">
    <source>
        <dbReference type="PIRSR" id="PIRSR600246-1"/>
    </source>
</evidence>
<accession>A0A5N0TC94</accession>
<dbReference type="PANTHER" id="PTHR10188">
    <property type="entry name" value="L-ASPARAGINASE"/>
    <property type="match status" value="1"/>
</dbReference>
<feature type="chain" id="PRO_5024387290" description="Isoaspartyl peptidase" evidence="8">
    <location>
        <begin position="25"/>
        <end position="338"/>
    </location>
</feature>
<evidence type="ECO:0000256" key="3">
    <source>
        <dbReference type="ARBA" id="ARBA00022813"/>
    </source>
</evidence>
<feature type="binding site" evidence="6">
    <location>
        <begin position="255"/>
        <end position="258"/>
    </location>
    <ligand>
        <name>substrate</name>
    </ligand>
</feature>
<dbReference type="GO" id="GO:0006508">
    <property type="term" value="P:proteolysis"/>
    <property type="evidence" value="ECO:0007669"/>
    <property type="project" value="UniProtKB-KW"/>
</dbReference>
<feature type="active site" description="Nucleophile" evidence="5">
    <location>
        <position position="204"/>
    </location>
</feature>
<protein>
    <recommendedName>
        <fullName evidence="4">Isoaspartyl peptidase</fullName>
    </recommendedName>
</protein>
<sequence length="338" mass="35076">MTTVRQARKLVLSLLLLPALCAHANPGNGVAIAIHGGAGTISRAEMTAEREAAFRAKLTEAVTAGHQVLIEGGDGVDAVRTAINILEDSPLFNAGKGAVFTAAGTNELDASVMDGATRNAGAVAGVKHIRNPIDLAISVMNDSKHVMLSGDGAEAFAREQGFEMIDPSYFYTEHRWKALEKAREGERDAAASLAEPPKQTFFSTVGAVALDANGDLAAGTSTGGMTNKRWGRIGDSPVIGAGTFADNASCAVSATGHGEFFIRWVVAYDICQRVAHGASMTEAAGTVINDVLVEAGGTGGVISLDANGDIAMPFNTEGMYRASIDTDGKLYVGIYGDE</sequence>
<dbReference type="FunFam" id="3.60.20.30:FF:000001">
    <property type="entry name" value="Isoaspartyl peptidase/L-asparaginase"/>
    <property type="match status" value="1"/>
</dbReference>
<proteinExistence type="predicted"/>
<dbReference type="Pfam" id="PF01112">
    <property type="entry name" value="Asparaginase_2"/>
    <property type="match status" value="1"/>
</dbReference>
<dbReference type="GO" id="GO:0016811">
    <property type="term" value="F:hydrolase activity, acting on carbon-nitrogen (but not peptide) bonds, in linear amides"/>
    <property type="evidence" value="ECO:0007669"/>
    <property type="project" value="UniProtKB-ARBA"/>
</dbReference>
<dbReference type="InterPro" id="IPR029055">
    <property type="entry name" value="Ntn_hydrolases_N"/>
</dbReference>
<keyword evidence="3" id="KW-0068">Autocatalytic cleavage</keyword>
<dbReference type="GO" id="GO:0008233">
    <property type="term" value="F:peptidase activity"/>
    <property type="evidence" value="ECO:0007669"/>
    <property type="project" value="UniProtKB-KW"/>
</dbReference>
<evidence type="ECO:0000256" key="8">
    <source>
        <dbReference type="SAM" id="SignalP"/>
    </source>
</evidence>
<reference evidence="9 10" key="1">
    <citation type="submission" date="2019-09" db="EMBL/GenBank/DDBJ databases">
        <title>Wenzhouxiangella sp. Genome sequencing and assembly.</title>
        <authorList>
            <person name="Zhang R."/>
        </authorList>
    </citation>
    <scope>NUCLEOTIDE SEQUENCE [LARGE SCALE GENOMIC DNA]</scope>
    <source>
        <strain evidence="9 10">W260</strain>
    </source>
</reference>
<evidence type="ECO:0000256" key="7">
    <source>
        <dbReference type="PIRSR" id="PIRSR600246-3"/>
    </source>
</evidence>
<dbReference type="InterPro" id="IPR000246">
    <property type="entry name" value="Peptidase_T2"/>
</dbReference>
<evidence type="ECO:0000256" key="6">
    <source>
        <dbReference type="PIRSR" id="PIRSR600246-2"/>
    </source>
</evidence>
<evidence type="ECO:0000313" key="10">
    <source>
        <dbReference type="Proteomes" id="UP000325372"/>
    </source>
</evidence>
<dbReference type="EMBL" id="VYXP01000006">
    <property type="protein sequence ID" value="KAA9130949.1"/>
    <property type="molecule type" value="Genomic_DNA"/>
</dbReference>
<keyword evidence="10" id="KW-1185">Reference proteome</keyword>
<feature type="binding site" evidence="6">
    <location>
        <begin position="232"/>
        <end position="235"/>
    </location>
    <ligand>
        <name>substrate</name>
    </ligand>
</feature>
<feature type="signal peptide" evidence="8">
    <location>
        <begin position="1"/>
        <end position="24"/>
    </location>
</feature>
<dbReference type="SUPFAM" id="SSF56235">
    <property type="entry name" value="N-terminal nucleophile aminohydrolases (Ntn hydrolases)"/>
    <property type="match status" value="1"/>
</dbReference>
<organism evidence="9 10">
    <name type="scientific">Marinihelvus fidelis</name>
    <dbReference type="NCBI Taxonomy" id="2613842"/>
    <lineage>
        <taxon>Bacteria</taxon>
        <taxon>Pseudomonadati</taxon>
        <taxon>Pseudomonadota</taxon>
        <taxon>Gammaproteobacteria</taxon>
        <taxon>Chromatiales</taxon>
        <taxon>Wenzhouxiangellaceae</taxon>
        <taxon>Marinihelvus</taxon>
    </lineage>
</organism>
<dbReference type="Proteomes" id="UP000325372">
    <property type="component" value="Unassembled WGS sequence"/>
</dbReference>
<name>A0A5N0TC94_9GAMM</name>
<dbReference type="RefSeq" id="WP_150864587.1">
    <property type="nucleotide sequence ID" value="NZ_VYXP01000006.1"/>
</dbReference>
<feature type="site" description="Cleavage; by autolysis" evidence="7">
    <location>
        <begin position="203"/>
        <end position="204"/>
    </location>
</feature>